<protein>
    <submittedName>
        <fullName evidence="1">Uncharacterized protein</fullName>
    </submittedName>
</protein>
<name>A0ACC3S672_9PEZI</name>
<dbReference type="Proteomes" id="UP001320706">
    <property type="component" value="Unassembled WGS sequence"/>
</dbReference>
<sequence length="405" mass="44937">MSPLAIRLLLLSTAIILCFYFFVTAFTAFTAIPTPSHIETAKQYAGDILSGFQSDTRPTSPLQVTPKSNNKDKLAYVTFLSGTMANASDPDPNNDPYFVATRLLGYQLMHQPKTRTQSHIPFLILVTPDIPASKRARLSRDGATIIEVEYVETPAWVTGGMPQWADVMTKLRAWQLSHFTRALFLDGDTILNGRLDGVFAESNAQIALAEEPTEASGYADVPDRYLLASIPEANPFHAYPPHAAANDFKDHNYFNAGFFLFGPSQDAFEYYFSFLAKEGSFDPMYPEQNLLNEAHRRDRRMPWKQVDVGWNIRFPALGDKEAGVVSGGWRDSMRGGICLWGGRQGLVAFRYAPACIGRPSEETENRSQRAYEGGTCTVEGSGKGRKWMLQANSDSISAWVGAESD</sequence>
<reference evidence="1" key="1">
    <citation type="submission" date="2024-02" db="EMBL/GenBank/DDBJ databases">
        <title>Metagenome Assembled Genome of Zalaria obscura JY119.</title>
        <authorList>
            <person name="Vighnesh L."/>
            <person name="Jagadeeshwari U."/>
            <person name="Venkata Ramana C."/>
            <person name="Sasikala C."/>
        </authorList>
    </citation>
    <scope>NUCLEOTIDE SEQUENCE</scope>
    <source>
        <strain evidence="1">JY119</strain>
    </source>
</reference>
<proteinExistence type="predicted"/>
<keyword evidence="2" id="KW-1185">Reference proteome</keyword>
<gene>
    <name evidence="1" type="ORF">M8818_006531</name>
</gene>
<dbReference type="EMBL" id="JAMKPW020000040">
    <property type="protein sequence ID" value="KAK8198664.1"/>
    <property type="molecule type" value="Genomic_DNA"/>
</dbReference>
<accession>A0ACC3S672</accession>
<evidence type="ECO:0000313" key="1">
    <source>
        <dbReference type="EMBL" id="KAK8198664.1"/>
    </source>
</evidence>
<evidence type="ECO:0000313" key="2">
    <source>
        <dbReference type="Proteomes" id="UP001320706"/>
    </source>
</evidence>
<comment type="caution">
    <text evidence="1">The sequence shown here is derived from an EMBL/GenBank/DDBJ whole genome shotgun (WGS) entry which is preliminary data.</text>
</comment>
<organism evidence="1 2">
    <name type="scientific">Zalaria obscura</name>
    <dbReference type="NCBI Taxonomy" id="2024903"/>
    <lineage>
        <taxon>Eukaryota</taxon>
        <taxon>Fungi</taxon>
        <taxon>Dikarya</taxon>
        <taxon>Ascomycota</taxon>
        <taxon>Pezizomycotina</taxon>
        <taxon>Dothideomycetes</taxon>
        <taxon>Dothideomycetidae</taxon>
        <taxon>Dothideales</taxon>
        <taxon>Zalariaceae</taxon>
        <taxon>Zalaria</taxon>
    </lineage>
</organism>